<protein>
    <submittedName>
        <fullName evidence="1">Uncharacterized protein</fullName>
    </submittedName>
</protein>
<reference evidence="1 2" key="1">
    <citation type="submission" date="2019-07" db="EMBL/GenBank/DDBJ databases">
        <title>De Novo Assembly of kiwifruit Actinidia rufa.</title>
        <authorList>
            <person name="Sugita-Konishi S."/>
            <person name="Sato K."/>
            <person name="Mori E."/>
            <person name="Abe Y."/>
            <person name="Kisaki G."/>
            <person name="Hamano K."/>
            <person name="Suezawa K."/>
            <person name="Otani M."/>
            <person name="Fukuda T."/>
            <person name="Manabe T."/>
            <person name="Gomi K."/>
            <person name="Tabuchi M."/>
            <person name="Akimitsu K."/>
            <person name="Kataoka I."/>
        </authorList>
    </citation>
    <scope>NUCLEOTIDE SEQUENCE [LARGE SCALE GENOMIC DNA]</scope>
    <source>
        <strain evidence="2">cv. Fuchu</strain>
    </source>
</reference>
<gene>
    <name evidence="1" type="ORF">Acr_14g0001090</name>
</gene>
<sequence length="408" mass="45571">MHSARFLCGLPFSFNSACVQLLGSKELPSLSEVFSRLRQASPSSAASVYATRDRLALVFFYWGHCRMHGWLGGAALGLVWHSLQGFSRACVGLENAWTTAMGSQCRHWSSDLCVGRQWAGIVACMRRLERMMSWGCLWACWAFLCKSFSCMHGHRECLDNGHEQPHDIGRSIDEWVDNVRWEGMSWGLPRGLLGILCKAFSCMHQPRECLDNNHGQLHTHTHAWVDNGQLGCVANLAQVFSGMFKRANGLLKCGRCHHVRKLCGTTLGILALGLTMPNWDALSWSSTCACWHVQACKWASQTWLVSSPCVCKWASQTWPMSSPCQEIMWNNFGHASACLSSAYANVTGWQCHGLVRNMPCWSLVVLVHYNFLTMALDCSWPLHNALSRLVPRILRCVAKASMCACGHA</sequence>
<evidence type="ECO:0000313" key="2">
    <source>
        <dbReference type="Proteomes" id="UP000585474"/>
    </source>
</evidence>
<proteinExistence type="predicted"/>
<dbReference type="Proteomes" id="UP000585474">
    <property type="component" value="Unassembled WGS sequence"/>
</dbReference>
<evidence type="ECO:0000313" key="1">
    <source>
        <dbReference type="EMBL" id="GFZ00474.1"/>
    </source>
</evidence>
<comment type="caution">
    <text evidence="1">The sequence shown here is derived from an EMBL/GenBank/DDBJ whole genome shotgun (WGS) entry which is preliminary data.</text>
</comment>
<dbReference type="EMBL" id="BJWL01000014">
    <property type="protein sequence ID" value="GFZ00474.1"/>
    <property type="molecule type" value="Genomic_DNA"/>
</dbReference>
<organism evidence="1 2">
    <name type="scientific">Actinidia rufa</name>
    <dbReference type="NCBI Taxonomy" id="165716"/>
    <lineage>
        <taxon>Eukaryota</taxon>
        <taxon>Viridiplantae</taxon>
        <taxon>Streptophyta</taxon>
        <taxon>Embryophyta</taxon>
        <taxon>Tracheophyta</taxon>
        <taxon>Spermatophyta</taxon>
        <taxon>Magnoliopsida</taxon>
        <taxon>eudicotyledons</taxon>
        <taxon>Gunneridae</taxon>
        <taxon>Pentapetalae</taxon>
        <taxon>asterids</taxon>
        <taxon>Ericales</taxon>
        <taxon>Actinidiaceae</taxon>
        <taxon>Actinidia</taxon>
    </lineage>
</organism>
<dbReference type="AlphaFoldDB" id="A0A7J0FPH6"/>
<accession>A0A7J0FPH6</accession>
<keyword evidence="2" id="KW-1185">Reference proteome</keyword>
<name>A0A7J0FPH6_9ERIC</name>